<keyword evidence="2" id="KW-1185">Reference proteome</keyword>
<protein>
    <recommendedName>
        <fullName evidence="3">Cell division protein ZapA</fullName>
    </recommendedName>
</protein>
<evidence type="ECO:0000313" key="1">
    <source>
        <dbReference type="EMBL" id="GFZ87150.1"/>
    </source>
</evidence>
<name>A0ABQ1ETW2_9BACL</name>
<evidence type="ECO:0008006" key="3">
    <source>
        <dbReference type="Google" id="ProtNLM"/>
    </source>
</evidence>
<reference evidence="2" key="1">
    <citation type="journal article" date="2019" name="Int. J. Syst. Evol. Microbiol.">
        <title>The Global Catalogue of Microorganisms (GCM) 10K type strain sequencing project: providing services to taxonomists for standard genome sequencing and annotation.</title>
        <authorList>
            <consortium name="The Broad Institute Genomics Platform"/>
            <consortium name="The Broad Institute Genome Sequencing Center for Infectious Disease"/>
            <person name="Wu L."/>
            <person name="Ma J."/>
        </authorList>
    </citation>
    <scope>NUCLEOTIDE SEQUENCE [LARGE SCALE GENOMIC DNA]</scope>
    <source>
        <strain evidence="2">CGMCC 1.15043</strain>
    </source>
</reference>
<comment type="caution">
    <text evidence="1">The sequence shown here is derived from an EMBL/GenBank/DDBJ whole genome shotgun (WGS) entry which is preliminary data.</text>
</comment>
<gene>
    <name evidence="1" type="ORF">GCM10008018_36640</name>
</gene>
<accession>A0ABQ1ETW2</accession>
<proteinExistence type="predicted"/>
<dbReference type="Proteomes" id="UP000615455">
    <property type="component" value="Unassembled WGS sequence"/>
</dbReference>
<organism evidence="1 2">
    <name type="scientific">Paenibacillus marchantiophytorum</name>
    <dbReference type="NCBI Taxonomy" id="1619310"/>
    <lineage>
        <taxon>Bacteria</taxon>
        <taxon>Bacillati</taxon>
        <taxon>Bacillota</taxon>
        <taxon>Bacilli</taxon>
        <taxon>Bacillales</taxon>
        <taxon>Paenibacillaceae</taxon>
        <taxon>Paenibacillus</taxon>
    </lineage>
</organism>
<dbReference type="RefSeq" id="WP_189013683.1">
    <property type="nucleotide sequence ID" value="NZ_BMHE01000018.1"/>
</dbReference>
<dbReference type="EMBL" id="BMHE01000018">
    <property type="protein sequence ID" value="GFZ87150.1"/>
    <property type="molecule type" value="Genomic_DNA"/>
</dbReference>
<sequence>MGEIARIPIKTEVKARKRSIYVQDAGDVKRLMNSIINDLRNGDIDSKSANAIGYLTNIILKTIEVEDVSGKLYELEKKLEEFAR</sequence>
<evidence type="ECO:0000313" key="2">
    <source>
        <dbReference type="Proteomes" id="UP000615455"/>
    </source>
</evidence>